<evidence type="ECO:0000259" key="2">
    <source>
        <dbReference type="PROSITE" id="PS50943"/>
    </source>
</evidence>
<protein>
    <submittedName>
        <fullName evidence="3">Helix-turn-helix transcriptional regulator</fullName>
    </submittedName>
</protein>
<dbReference type="Pfam" id="PF13560">
    <property type="entry name" value="HTH_31"/>
    <property type="match status" value="1"/>
</dbReference>
<dbReference type="PANTHER" id="PTHR46797">
    <property type="entry name" value="HTH-TYPE TRANSCRIPTIONAL REGULATOR"/>
    <property type="match status" value="1"/>
</dbReference>
<dbReference type="InterPro" id="IPR001387">
    <property type="entry name" value="Cro/C1-type_HTH"/>
</dbReference>
<dbReference type="EMBL" id="JACXAH010000008">
    <property type="protein sequence ID" value="MBD1372097.1"/>
    <property type="molecule type" value="Genomic_DNA"/>
</dbReference>
<dbReference type="Proteomes" id="UP000661691">
    <property type="component" value="Unassembled WGS sequence"/>
</dbReference>
<keyword evidence="1" id="KW-0238">DNA-binding</keyword>
<dbReference type="GO" id="GO:0003677">
    <property type="term" value="F:DNA binding"/>
    <property type="evidence" value="ECO:0007669"/>
    <property type="project" value="UniProtKB-KW"/>
</dbReference>
<dbReference type="InterPro" id="IPR011990">
    <property type="entry name" value="TPR-like_helical_dom_sf"/>
</dbReference>
<dbReference type="PROSITE" id="PS50943">
    <property type="entry name" value="HTH_CROC1"/>
    <property type="match status" value="1"/>
</dbReference>
<name>A0A926N943_9BACL</name>
<dbReference type="CDD" id="cd00093">
    <property type="entry name" value="HTH_XRE"/>
    <property type="match status" value="1"/>
</dbReference>
<dbReference type="RefSeq" id="WP_191139524.1">
    <property type="nucleotide sequence ID" value="NZ_JACXAG020000003.1"/>
</dbReference>
<dbReference type="SUPFAM" id="SSF48452">
    <property type="entry name" value="TPR-like"/>
    <property type="match status" value="1"/>
</dbReference>
<organism evidence="3 4">
    <name type="scientific">Polycladospora coralii</name>
    <dbReference type="NCBI Taxonomy" id="2771432"/>
    <lineage>
        <taxon>Bacteria</taxon>
        <taxon>Bacillati</taxon>
        <taxon>Bacillota</taxon>
        <taxon>Bacilli</taxon>
        <taxon>Bacillales</taxon>
        <taxon>Thermoactinomycetaceae</taxon>
        <taxon>Polycladospora</taxon>
    </lineage>
</organism>
<dbReference type="InterPro" id="IPR050807">
    <property type="entry name" value="TransReg_Diox_bact_type"/>
</dbReference>
<dbReference type="GO" id="GO:0005829">
    <property type="term" value="C:cytosol"/>
    <property type="evidence" value="ECO:0007669"/>
    <property type="project" value="TreeGrafter"/>
</dbReference>
<dbReference type="GO" id="GO:0003700">
    <property type="term" value="F:DNA-binding transcription factor activity"/>
    <property type="evidence" value="ECO:0007669"/>
    <property type="project" value="TreeGrafter"/>
</dbReference>
<dbReference type="Gene3D" id="1.25.40.10">
    <property type="entry name" value="Tetratricopeptide repeat domain"/>
    <property type="match status" value="1"/>
</dbReference>
<evidence type="ECO:0000313" key="4">
    <source>
        <dbReference type="Proteomes" id="UP000661691"/>
    </source>
</evidence>
<accession>A0A926N943</accession>
<reference evidence="3" key="1">
    <citation type="submission" date="2020-09" db="EMBL/GenBank/DDBJ databases">
        <title>A novel bacterium of genus Hazenella, isolated from South China Sea.</title>
        <authorList>
            <person name="Huang H."/>
            <person name="Mo K."/>
            <person name="Hu Y."/>
        </authorList>
    </citation>
    <scope>NUCLEOTIDE SEQUENCE</scope>
    <source>
        <strain evidence="3">IB182357</strain>
    </source>
</reference>
<keyword evidence="4" id="KW-1185">Reference proteome</keyword>
<evidence type="ECO:0000256" key="1">
    <source>
        <dbReference type="ARBA" id="ARBA00023125"/>
    </source>
</evidence>
<proteinExistence type="predicted"/>
<dbReference type="InterPro" id="IPR010982">
    <property type="entry name" value="Lambda_DNA-bd_dom_sf"/>
</dbReference>
<dbReference type="AlphaFoldDB" id="A0A926N943"/>
<gene>
    <name evidence="3" type="ORF">IC620_06950</name>
</gene>
<dbReference type="SMART" id="SM00530">
    <property type="entry name" value="HTH_XRE"/>
    <property type="match status" value="1"/>
</dbReference>
<feature type="domain" description="HTH cro/C1-type" evidence="2">
    <location>
        <begin position="10"/>
        <end position="63"/>
    </location>
</feature>
<comment type="caution">
    <text evidence="3">The sequence shown here is derived from an EMBL/GenBank/DDBJ whole genome shotgun (WGS) entry which is preliminary data.</text>
</comment>
<dbReference type="PANTHER" id="PTHR46797:SF1">
    <property type="entry name" value="METHYLPHOSPHONATE SYNTHASE"/>
    <property type="match status" value="1"/>
</dbReference>
<dbReference type="Gene3D" id="1.10.260.40">
    <property type="entry name" value="lambda repressor-like DNA-binding domains"/>
    <property type="match status" value="1"/>
</dbReference>
<sequence length="434" mass="50958">MSNMNIGEKIRQLRLHKRLTQAELVKEISSLTYLSRIENGNINPSKAFVDAIAPRLDVTPNDLWGEDPDIYERINTITSDYKEHRVLTDEDASLLHLNATVTHPPEYYLKIYSTLIRFYCENSEQNYNKAYDIYLLSKNFVSDTTTASPSYLMDYYIACGNLFYYKQDYVKTNAYYELAEQFIDIRDESLALASLYYNIGIVKRRISKDNATCLFYLKTAYNIFKKYGDSTKIIGVLIGMGNNLIETNKLDQAFNYYKEAECILKTPVSFAQSVIEYNFGEISRLKEEYDKSISHFQRSIDICNHIQNVGTKLGCYHRLIEIYSKLKDWTQSDYYLQKSFDEVDPENHKFLYLELVTIQAQIYLLRGDEQKYEKEMKKVIELAKRMDQYMFIHKLANELANYYYKQRAYKKSADSFMLASQYEGKNPLKSLDIN</sequence>
<evidence type="ECO:0000313" key="3">
    <source>
        <dbReference type="EMBL" id="MBD1372097.1"/>
    </source>
</evidence>
<dbReference type="SUPFAM" id="SSF47413">
    <property type="entry name" value="lambda repressor-like DNA-binding domains"/>
    <property type="match status" value="1"/>
</dbReference>